<dbReference type="SUPFAM" id="SSF53850">
    <property type="entry name" value="Periplasmic binding protein-like II"/>
    <property type="match status" value="1"/>
</dbReference>
<keyword evidence="3 4" id="KW-0732">Signal</keyword>
<dbReference type="PIRSF" id="PIRSF002741">
    <property type="entry name" value="MppA"/>
    <property type="match status" value="1"/>
</dbReference>
<evidence type="ECO:0000256" key="1">
    <source>
        <dbReference type="ARBA" id="ARBA00004193"/>
    </source>
</evidence>
<gene>
    <name evidence="6" type="ORF">FDF74_06570</name>
</gene>
<dbReference type="GO" id="GO:0015833">
    <property type="term" value="P:peptide transport"/>
    <property type="evidence" value="ECO:0007669"/>
    <property type="project" value="TreeGrafter"/>
</dbReference>
<dbReference type="Proteomes" id="UP000473885">
    <property type="component" value="Unassembled WGS sequence"/>
</dbReference>
<dbReference type="Gene3D" id="3.10.105.10">
    <property type="entry name" value="Dipeptide-binding Protein, Domain 3"/>
    <property type="match status" value="1"/>
</dbReference>
<comment type="similarity">
    <text evidence="2">Belongs to the bacterial solute-binding protein 5 family.</text>
</comment>
<dbReference type="PANTHER" id="PTHR30290:SF59">
    <property type="entry name" value="OLIGOPEPTIDE ABC TRANSPORTER,SUBSTRATE-BINDING PROTEIN"/>
    <property type="match status" value="1"/>
</dbReference>
<dbReference type="GO" id="GO:1904680">
    <property type="term" value="F:peptide transmembrane transporter activity"/>
    <property type="evidence" value="ECO:0007669"/>
    <property type="project" value="TreeGrafter"/>
</dbReference>
<evidence type="ECO:0000256" key="4">
    <source>
        <dbReference type="SAM" id="SignalP"/>
    </source>
</evidence>
<protein>
    <submittedName>
        <fullName evidence="6">ABC transporter substrate-binding protein</fullName>
    </submittedName>
</protein>
<dbReference type="InterPro" id="IPR030678">
    <property type="entry name" value="Peptide/Ni-bd"/>
</dbReference>
<dbReference type="InterPro" id="IPR039424">
    <property type="entry name" value="SBP_5"/>
</dbReference>
<dbReference type="Gene3D" id="3.40.190.10">
    <property type="entry name" value="Periplasmic binding protein-like II"/>
    <property type="match status" value="1"/>
</dbReference>
<dbReference type="PANTHER" id="PTHR30290">
    <property type="entry name" value="PERIPLASMIC BINDING COMPONENT OF ABC TRANSPORTER"/>
    <property type="match status" value="1"/>
</dbReference>
<keyword evidence="7" id="KW-1185">Reference proteome</keyword>
<feature type="signal peptide" evidence="4">
    <location>
        <begin position="1"/>
        <end position="21"/>
    </location>
</feature>
<dbReference type="PROSITE" id="PS51257">
    <property type="entry name" value="PROKAR_LIPOPROTEIN"/>
    <property type="match status" value="1"/>
</dbReference>
<comment type="subcellular location">
    <subcellularLocation>
        <location evidence="1">Cell membrane</location>
        <topology evidence="1">Lipid-anchor</topology>
    </subcellularLocation>
</comment>
<dbReference type="RefSeq" id="WP_163249052.1">
    <property type="nucleotide sequence ID" value="NZ_SXDP01000004.1"/>
</dbReference>
<dbReference type="AlphaFoldDB" id="A0A6M0RAV2"/>
<name>A0A6M0RAV2_9CLOT</name>
<evidence type="ECO:0000256" key="2">
    <source>
        <dbReference type="ARBA" id="ARBA00005695"/>
    </source>
</evidence>
<dbReference type="Gene3D" id="3.90.76.10">
    <property type="entry name" value="Dipeptide-binding Protein, Domain 1"/>
    <property type="match status" value="1"/>
</dbReference>
<comment type="caution">
    <text evidence="6">The sequence shown here is derived from an EMBL/GenBank/DDBJ whole genome shotgun (WGS) entry which is preliminary data.</text>
</comment>
<dbReference type="GO" id="GO:0042597">
    <property type="term" value="C:periplasmic space"/>
    <property type="evidence" value="ECO:0007669"/>
    <property type="project" value="UniProtKB-ARBA"/>
</dbReference>
<dbReference type="InterPro" id="IPR023765">
    <property type="entry name" value="SBP_5_CS"/>
</dbReference>
<sequence length="528" mass="61274">MKLKKLFTAILIAFIAFTLTACNNKKNSNSNNSYKVKIRNGGNIIFSIDSSPEILNPLYSYDRATMTINNAIFSPLFTIHGEKIDYYLADNITHSKDYLTYTLKLKKNLKWHDGKPLTVDDIVFTMEKIMDKRQNTFLRELFIINNKPITVKKINNDTIEFKLPSIQMAFLNSLSQVSPIPKHVFSEENDIQKSSKNNHPIGSGPFKFKNFNKNKDIVLERFDNYFGGKAHLDSITYKVLKNKNSIDENISSVENHARYIKPKDIKKFKDSEHYNIITFEEGMVDGIILNCIRPNLNKKEVRQAIAYSLNKEGLLKAGYESEKYAQKAYNIFPINTLYYNKNINKYKQNKNMAKDLLKKTNIKNITLSLVYVKSNKPDKNKALVVQKNLKDIGINVELKPLDKDSFIQEIFIDQRKNYDFIFNGYIMGYEPDSYKDIFMTDKQYNTSNYSNKEVDDLWTKASIETDKSKRKYLYKDIQNKIIDDMPIYPIANPKSIIAISKKIGGIKEAKPVPIFMFQDLSKLYIIEN</sequence>
<dbReference type="GO" id="GO:0043190">
    <property type="term" value="C:ATP-binding cassette (ABC) transporter complex"/>
    <property type="evidence" value="ECO:0007669"/>
    <property type="project" value="InterPro"/>
</dbReference>
<dbReference type="PROSITE" id="PS01040">
    <property type="entry name" value="SBP_BACTERIAL_5"/>
    <property type="match status" value="1"/>
</dbReference>
<dbReference type="InterPro" id="IPR000914">
    <property type="entry name" value="SBP_5_dom"/>
</dbReference>
<accession>A0A6M0RAV2</accession>
<dbReference type="CDD" id="cd00995">
    <property type="entry name" value="PBP2_NikA_DppA_OppA_like"/>
    <property type="match status" value="1"/>
</dbReference>
<reference evidence="6 7" key="1">
    <citation type="submission" date="2019-04" db="EMBL/GenBank/DDBJ databases">
        <title>Genome sequencing of Clostridium botulinum Groups I-IV and Clostridium butyricum.</title>
        <authorList>
            <person name="Brunt J."/>
            <person name="Van Vliet A.H.M."/>
            <person name="Stringer S.C."/>
            <person name="Carter A.T."/>
            <person name="Peck M.W."/>
        </authorList>
    </citation>
    <scope>NUCLEOTIDE SEQUENCE [LARGE SCALE GENOMIC DNA]</scope>
    <source>
        <strain evidence="6 7">IFR 18/094</strain>
    </source>
</reference>
<organism evidence="6 7">
    <name type="scientific">Clostridium niameyense</name>
    <dbReference type="NCBI Taxonomy" id="1622073"/>
    <lineage>
        <taxon>Bacteria</taxon>
        <taxon>Bacillati</taxon>
        <taxon>Bacillota</taxon>
        <taxon>Clostridia</taxon>
        <taxon>Eubacteriales</taxon>
        <taxon>Clostridiaceae</taxon>
        <taxon>Clostridium</taxon>
    </lineage>
</organism>
<evidence type="ECO:0000256" key="3">
    <source>
        <dbReference type="ARBA" id="ARBA00022729"/>
    </source>
</evidence>
<dbReference type="EMBL" id="SXDP01000004">
    <property type="protein sequence ID" value="NEZ46877.1"/>
    <property type="molecule type" value="Genomic_DNA"/>
</dbReference>
<evidence type="ECO:0000313" key="7">
    <source>
        <dbReference type="Proteomes" id="UP000473885"/>
    </source>
</evidence>
<dbReference type="Pfam" id="PF00496">
    <property type="entry name" value="SBP_bac_5"/>
    <property type="match status" value="1"/>
</dbReference>
<feature type="chain" id="PRO_5038787305" evidence="4">
    <location>
        <begin position="22"/>
        <end position="528"/>
    </location>
</feature>
<evidence type="ECO:0000313" key="6">
    <source>
        <dbReference type="EMBL" id="NEZ46877.1"/>
    </source>
</evidence>
<evidence type="ECO:0000259" key="5">
    <source>
        <dbReference type="Pfam" id="PF00496"/>
    </source>
</evidence>
<feature type="domain" description="Solute-binding protein family 5" evidence="5">
    <location>
        <begin position="87"/>
        <end position="433"/>
    </location>
</feature>
<proteinExistence type="inferred from homology"/>